<dbReference type="EMBL" id="CAEKDK010000003">
    <property type="protein sequence ID" value="CAB4272592.1"/>
    <property type="molecule type" value="Genomic_DNA"/>
</dbReference>
<organism evidence="2 3">
    <name type="scientific">Prunus armeniaca</name>
    <name type="common">Apricot</name>
    <name type="synonym">Armeniaca vulgaris</name>
    <dbReference type="NCBI Taxonomy" id="36596"/>
    <lineage>
        <taxon>Eukaryota</taxon>
        <taxon>Viridiplantae</taxon>
        <taxon>Streptophyta</taxon>
        <taxon>Embryophyta</taxon>
        <taxon>Tracheophyta</taxon>
        <taxon>Spermatophyta</taxon>
        <taxon>Magnoliopsida</taxon>
        <taxon>eudicotyledons</taxon>
        <taxon>Gunneridae</taxon>
        <taxon>Pentapetalae</taxon>
        <taxon>rosids</taxon>
        <taxon>fabids</taxon>
        <taxon>Rosales</taxon>
        <taxon>Rosaceae</taxon>
        <taxon>Amygdaloideae</taxon>
        <taxon>Amygdaleae</taxon>
        <taxon>Prunus</taxon>
    </lineage>
</organism>
<feature type="compositionally biased region" description="Basic and acidic residues" evidence="1">
    <location>
        <begin position="1"/>
        <end position="10"/>
    </location>
</feature>
<feature type="region of interest" description="Disordered" evidence="1">
    <location>
        <begin position="1"/>
        <end position="54"/>
    </location>
</feature>
<reference evidence="2 3" key="1">
    <citation type="submission" date="2020-05" db="EMBL/GenBank/DDBJ databases">
        <authorList>
            <person name="Campoy J."/>
            <person name="Schneeberger K."/>
            <person name="Spophaly S."/>
        </authorList>
    </citation>
    <scope>NUCLEOTIDE SEQUENCE [LARGE SCALE GENOMIC DNA]</scope>
    <source>
        <strain evidence="2">PruArmRojPasFocal</strain>
    </source>
</reference>
<sequence>MVNEDVDLRSKPGVGVMPGSPQGSSRRSSSGAKAKGPKPPKVEVGGSARSSRPIGGFSFSHSLCSLVGKYGPIFTVNIGIHSALVISTWEVAKDCHTNGIAVPPVLLR</sequence>
<dbReference type="AlphaFoldDB" id="A0A6J5U9I7"/>
<protein>
    <submittedName>
        <fullName evidence="2">Uncharacterized protein</fullName>
    </submittedName>
</protein>
<evidence type="ECO:0000313" key="2">
    <source>
        <dbReference type="EMBL" id="CAB4272592.1"/>
    </source>
</evidence>
<evidence type="ECO:0000313" key="3">
    <source>
        <dbReference type="Proteomes" id="UP000507222"/>
    </source>
</evidence>
<gene>
    <name evidence="2" type="ORF">CURHAP_LOCUS19307</name>
</gene>
<dbReference type="Proteomes" id="UP000507222">
    <property type="component" value="Unassembled WGS sequence"/>
</dbReference>
<name>A0A6J5U9I7_PRUAR</name>
<evidence type="ECO:0000256" key="1">
    <source>
        <dbReference type="SAM" id="MobiDB-lite"/>
    </source>
</evidence>
<accession>A0A6J5U9I7</accession>
<feature type="compositionally biased region" description="Low complexity" evidence="1">
    <location>
        <begin position="18"/>
        <end position="34"/>
    </location>
</feature>
<proteinExistence type="predicted"/>